<sequence length="178" mass="19974">MQAAPSQAELLYKNYKVIKEKLKSQTKDDILEKYGNAATEGELPRELLLGQSEKEVEYDRAGRIIKGRRHFIKAKAAEAATDLMKANIARKEATEEMRTLLEEKRVATWGTQISDDLVLDEKLLAEALKKDVTSPSLIDACSPEGCSWLCECITKCKAQDEECATNAPQCKIKHSLMR</sequence>
<evidence type="ECO:0000256" key="1">
    <source>
        <dbReference type="ARBA" id="ARBA00004123"/>
    </source>
</evidence>
<reference evidence="10" key="1">
    <citation type="submission" date="2020-03" db="EMBL/GenBank/DDBJ databases">
        <title>Castanea mollissima Vanexum genome sequencing.</title>
        <authorList>
            <person name="Staton M."/>
        </authorList>
    </citation>
    <scope>NUCLEOTIDE SEQUENCE</scope>
    <source>
        <tissue evidence="10">Leaf</tissue>
    </source>
</reference>
<organism evidence="10 11">
    <name type="scientific">Castanea mollissima</name>
    <name type="common">Chinese chestnut</name>
    <dbReference type="NCBI Taxonomy" id="60419"/>
    <lineage>
        <taxon>Eukaryota</taxon>
        <taxon>Viridiplantae</taxon>
        <taxon>Streptophyta</taxon>
        <taxon>Embryophyta</taxon>
        <taxon>Tracheophyta</taxon>
        <taxon>Spermatophyta</taxon>
        <taxon>Magnoliopsida</taxon>
        <taxon>eudicotyledons</taxon>
        <taxon>Gunneridae</taxon>
        <taxon>Pentapetalae</taxon>
        <taxon>rosids</taxon>
        <taxon>fabids</taxon>
        <taxon>Fagales</taxon>
        <taxon>Fagaceae</taxon>
        <taxon>Castanea</taxon>
    </lineage>
</organism>
<evidence type="ECO:0000256" key="7">
    <source>
        <dbReference type="RuleBase" id="RU367071"/>
    </source>
</evidence>
<proteinExistence type="inferred from homology"/>
<keyword evidence="8" id="KW-0175">Coiled coil</keyword>
<keyword evidence="3 7" id="KW-0507">mRNA processing</keyword>
<dbReference type="AlphaFoldDB" id="A0A8J4RHP3"/>
<keyword evidence="11" id="KW-1185">Reference proteome</keyword>
<dbReference type="OrthoDB" id="249612at2759"/>
<evidence type="ECO:0000256" key="4">
    <source>
        <dbReference type="ARBA" id="ARBA00022728"/>
    </source>
</evidence>
<dbReference type="GO" id="GO:0005681">
    <property type="term" value="C:spliceosomal complex"/>
    <property type="evidence" value="ECO:0007669"/>
    <property type="project" value="UniProtKB-UniRule"/>
</dbReference>
<dbReference type="PANTHER" id="PTHR12942:SF2">
    <property type="entry name" value="PRE-MRNA-SPLICING FACTOR SLU7"/>
    <property type="match status" value="1"/>
</dbReference>
<evidence type="ECO:0000313" key="11">
    <source>
        <dbReference type="Proteomes" id="UP000737018"/>
    </source>
</evidence>
<comment type="subcellular location">
    <subcellularLocation>
        <location evidence="1 7">Nucleus</location>
    </subcellularLocation>
</comment>
<evidence type="ECO:0000256" key="2">
    <source>
        <dbReference type="ARBA" id="ARBA00007203"/>
    </source>
</evidence>
<comment type="subunit">
    <text evidence="7">Associated with the spliceosome.</text>
</comment>
<accession>A0A8J4RHP3</accession>
<dbReference type="Pfam" id="PF11708">
    <property type="entry name" value="Slu7"/>
    <property type="match status" value="1"/>
</dbReference>
<gene>
    <name evidence="10" type="ORF">CMV_007838</name>
</gene>
<dbReference type="Proteomes" id="UP000737018">
    <property type="component" value="Unassembled WGS sequence"/>
</dbReference>
<evidence type="ECO:0000256" key="8">
    <source>
        <dbReference type="SAM" id="Coils"/>
    </source>
</evidence>
<evidence type="ECO:0000256" key="3">
    <source>
        <dbReference type="ARBA" id="ARBA00022664"/>
    </source>
</evidence>
<dbReference type="EMBL" id="JRKL02000795">
    <property type="protein sequence ID" value="KAF3968253.1"/>
    <property type="molecule type" value="Genomic_DNA"/>
</dbReference>
<dbReference type="GO" id="GO:0000398">
    <property type="term" value="P:mRNA splicing, via spliceosome"/>
    <property type="evidence" value="ECO:0007669"/>
    <property type="project" value="UniProtKB-UniRule"/>
</dbReference>
<evidence type="ECO:0000259" key="9">
    <source>
        <dbReference type="Pfam" id="PF11708"/>
    </source>
</evidence>
<comment type="function">
    <text evidence="7">Involved in pre-mRNA splicing.</text>
</comment>
<dbReference type="GO" id="GO:0030628">
    <property type="term" value="F:pre-mRNA 3'-splice site binding"/>
    <property type="evidence" value="ECO:0007669"/>
    <property type="project" value="UniProtKB-UniRule"/>
</dbReference>
<keyword evidence="4 7" id="KW-0747">Spliceosome</keyword>
<evidence type="ECO:0000313" key="10">
    <source>
        <dbReference type="EMBL" id="KAF3968253.1"/>
    </source>
</evidence>
<name>A0A8J4RHP3_9ROSI</name>
<dbReference type="InterPro" id="IPR039974">
    <property type="entry name" value="Splicing_factor_SLU7"/>
</dbReference>
<evidence type="ECO:0000256" key="6">
    <source>
        <dbReference type="ARBA" id="ARBA00023242"/>
    </source>
</evidence>
<comment type="similarity">
    <text evidence="2 7">Belongs to the SLU7 family.</text>
</comment>
<dbReference type="PANTHER" id="PTHR12942">
    <property type="entry name" value="STEP II SPLICING FACTOR SLU7"/>
    <property type="match status" value="1"/>
</dbReference>
<protein>
    <recommendedName>
        <fullName evidence="7">Pre-mRNA-splicing factor SLU7</fullName>
    </recommendedName>
</protein>
<dbReference type="InterPro" id="IPR021715">
    <property type="entry name" value="Slu7_dom"/>
</dbReference>
<feature type="domain" description="Pre-mRNA-splicing factor SLU7" evidence="9">
    <location>
        <begin position="1"/>
        <end position="77"/>
    </location>
</feature>
<evidence type="ECO:0000256" key="5">
    <source>
        <dbReference type="ARBA" id="ARBA00023187"/>
    </source>
</evidence>
<feature type="coiled-coil region" evidence="8">
    <location>
        <begin position="76"/>
        <end position="103"/>
    </location>
</feature>
<keyword evidence="6 7" id="KW-0539">Nucleus</keyword>
<keyword evidence="5 7" id="KW-0508">mRNA splicing</keyword>
<comment type="caution">
    <text evidence="10">The sequence shown here is derived from an EMBL/GenBank/DDBJ whole genome shotgun (WGS) entry which is preliminary data.</text>
</comment>